<comment type="caution">
    <text evidence="7">The sequence shown here is derived from an EMBL/GenBank/DDBJ whole genome shotgun (WGS) entry which is preliminary data.</text>
</comment>
<dbReference type="InterPro" id="IPR028215">
    <property type="entry name" value="Refilin"/>
</dbReference>
<evidence type="ECO:0000256" key="1">
    <source>
        <dbReference type="ARBA" id="ARBA00004245"/>
    </source>
</evidence>
<comment type="similarity">
    <text evidence="2">Belongs to the Refilin family.</text>
</comment>
<protein>
    <submittedName>
        <fullName evidence="7">Uncharacterized protein</fullName>
    </submittedName>
</protein>
<evidence type="ECO:0000313" key="7">
    <source>
        <dbReference type="EMBL" id="KAF6022334.1"/>
    </source>
</evidence>
<dbReference type="AlphaFoldDB" id="A0A7J7J9D1"/>
<reference evidence="7" key="1">
    <citation type="submission" date="2020-06" db="EMBL/GenBank/DDBJ databases">
        <title>Draft genome of Bugula neritina, a colonial animal packing powerful symbionts and potential medicines.</title>
        <authorList>
            <person name="Rayko M."/>
        </authorList>
    </citation>
    <scope>NUCLEOTIDE SEQUENCE [LARGE SCALE GENOMIC DNA]</scope>
    <source>
        <strain evidence="7">Kwan_BN1</strain>
    </source>
</reference>
<dbReference type="GO" id="GO:0031005">
    <property type="term" value="F:filamin binding"/>
    <property type="evidence" value="ECO:0007669"/>
    <property type="project" value="InterPro"/>
</dbReference>
<comment type="subcellular location">
    <subcellularLocation>
        <location evidence="1">Cytoplasm</location>
        <location evidence="1">Cytoskeleton</location>
    </subcellularLocation>
</comment>
<evidence type="ECO:0000313" key="8">
    <source>
        <dbReference type="Proteomes" id="UP000593567"/>
    </source>
</evidence>
<dbReference type="Pfam" id="PF15068">
    <property type="entry name" value="FAM101"/>
    <property type="match status" value="1"/>
</dbReference>
<name>A0A7J7J9D1_BUGNE</name>
<dbReference type="GO" id="GO:0005856">
    <property type="term" value="C:cytoskeleton"/>
    <property type="evidence" value="ECO:0007669"/>
    <property type="project" value="UniProtKB-SubCell"/>
</dbReference>
<keyword evidence="8" id="KW-1185">Reference proteome</keyword>
<proteinExistence type="inferred from homology"/>
<accession>A0A7J7J9D1</accession>
<dbReference type="GO" id="GO:0061181">
    <property type="term" value="P:regulation of chondrocyte development"/>
    <property type="evidence" value="ECO:0007669"/>
    <property type="project" value="InterPro"/>
</dbReference>
<dbReference type="OrthoDB" id="9932345at2759"/>
<evidence type="ECO:0000256" key="6">
    <source>
        <dbReference type="SAM" id="MobiDB-lite"/>
    </source>
</evidence>
<evidence type="ECO:0000256" key="4">
    <source>
        <dbReference type="ARBA" id="ARBA00022490"/>
    </source>
</evidence>
<gene>
    <name evidence="7" type="ORF">EB796_019371</name>
</gene>
<dbReference type="Proteomes" id="UP000593567">
    <property type="component" value="Unassembled WGS sequence"/>
</dbReference>
<dbReference type="EMBL" id="VXIV02002865">
    <property type="protein sequence ID" value="KAF6022334.1"/>
    <property type="molecule type" value="Genomic_DNA"/>
</dbReference>
<evidence type="ECO:0000256" key="3">
    <source>
        <dbReference type="ARBA" id="ARBA00011189"/>
    </source>
</evidence>
<organism evidence="7 8">
    <name type="scientific">Bugula neritina</name>
    <name type="common">Brown bryozoan</name>
    <name type="synonym">Sertularia neritina</name>
    <dbReference type="NCBI Taxonomy" id="10212"/>
    <lineage>
        <taxon>Eukaryota</taxon>
        <taxon>Metazoa</taxon>
        <taxon>Spiralia</taxon>
        <taxon>Lophotrochozoa</taxon>
        <taxon>Bryozoa</taxon>
        <taxon>Gymnolaemata</taxon>
        <taxon>Cheilostomatida</taxon>
        <taxon>Flustrina</taxon>
        <taxon>Buguloidea</taxon>
        <taxon>Bugulidae</taxon>
        <taxon>Bugula</taxon>
    </lineage>
</organism>
<evidence type="ECO:0000256" key="5">
    <source>
        <dbReference type="ARBA" id="ARBA00023212"/>
    </source>
</evidence>
<evidence type="ECO:0000256" key="2">
    <source>
        <dbReference type="ARBA" id="ARBA00009886"/>
    </source>
</evidence>
<keyword evidence="5" id="KW-0206">Cytoskeleton</keyword>
<feature type="region of interest" description="Disordered" evidence="6">
    <location>
        <begin position="155"/>
        <end position="176"/>
    </location>
</feature>
<comment type="subunit">
    <text evidence="3">Interacts with FLNA and FLNB.</text>
</comment>
<dbReference type="GO" id="GO:0061572">
    <property type="term" value="P:actin filament bundle organization"/>
    <property type="evidence" value="ECO:0007669"/>
    <property type="project" value="InterPro"/>
</dbReference>
<sequence length="202" mass="23036">MSVDSSASKQFSDSVCLTKAPDFNNPTRYYRSTYDFSAPMRFKTVVMLEPALAPVRYHRTINYGIPKESRHKSSVDCDFRPRPRMFSETAWIFPKQGQDSYKTTLERNLLFDTVWYKSQVFLTREDDSKDVHSCSSSEVFGGIMNGNNSIASDVEVSNHRQDCSSSSSNDSKDDIGECTNIKAENKHYIDADIENNSVEIYN</sequence>
<keyword evidence="4" id="KW-0963">Cytoplasm</keyword>